<evidence type="ECO:0000313" key="6">
    <source>
        <dbReference type="Proteomes" id="UP000235005"/>
    </source>
</evidence>
<feature type="domain" description="AMP-dependent synthetase/ligase" evidence="3">
    <location>
        <begin position="29"/>
        <end position="416"/>
    </location>
</feature>
<dbReference type="PROSITE" id="PS00455">
    <property type="entry name" value="AMP_BINDING"/>
    <property type="match status" value="1"/>
</dbReference>
<accession>A0A2N5X708</accession>
<evidence type="ECO:0000256" key="1">
    <source>
        <dbReference type="ARBA" id="ARBA00006432"/>
    </source>
</evidence>
<sequence length="561" mass="61105">MITSNPERIDKLTRAGVWGEDTLHQLLTHHVAERPDMLAVADQPNRKELTPGNNARLNFRELDQASDALATALLEAGLGADDRVIVQLPNIAELVVCYYAASKLGIVLSPIPVQYGAHELRHVAAEINAQALITCERFKSTMLAREAKSALPEIKILCWEKEIPTLAELVSAGPAEHSRVLDFQRQHPVTANHIVTICWTSGTTGTPKGVPRSHNMWLATAQGTAWAGDYQTGDRLLMPFPMVNMAALGGFLFSSALRGCSLVLHHPFDAELYLQQLQDEHINFSVAPPAVLNQLAKSPELWQSLDLSSLRAIGSGAAPLAPWMVERFEQDYGLQVINFYGSNEGISLHSTPATAPSPEIRATMFPRLGVPGLPWEGMRPGVITRVANPETGEVVTEPGIAGELLIAGPTVFDGYYGGNNEGVFSDSEFFRSGDLVEICGEAPAYPYYRIVGRCKDIINRGGMKISPTEIDLMIENFPGVAEAAVCAYPDERLGERVCACLVMADATPTPELGALQEWLLARGLAKFKLPERIQVLDALPRNALDKVQRNALTAIVEKLPT</sequence>
<dbReference type="PANTHER" id="PTHR43201:SF5">
    <property type="entry name" value="MEDIUM-CHAIN ACYL-COA LIGASE ACSF2, MITOCHONDRIAL"/>
    <property type="match status" value="1"/>
</dbReference>
<dbReference type="GO" id="GO:0006631">
    <property type="term" value="P:fatty acid metabolic process"/>
    <property type="evidence" value="ECO:0007669"/>
    <property type="project" value="TreeGrafter"/>
</dbReference>
<evidence type="ECO:0000259" key="4">
    <source>
        <dbReference type="Pfam" id="PF13193"/>
    </source>
</evidence>
<keyword evidence="2 5" id="KW-0436">Ligase</keyword>
<dbReference type="SUPFAM" id="SSF56801">
    <property type="entry name" value="Acetyl-CoA synthetase-like"/>
    <property type="match status" value="1"/>
</dbReference>
<dbReference type="PANTHER" id="PTHR43201">
    <property type="entry name" value="ACYL-COA SYNTHETASE"/>
    <property type="match status" value="1"/>
</dbReference>
<keyword evidence="6" id="KW-1185">Reference proteome</keyword>
<dbReference type="InterPro" id="IPR025110">
    <property type="entry name" value="AMP-bd_C"/>
</dbReference>
<dbReference type="GO" id="GO:0031956">
    <property type="term" value="F:medium-chain fatty acid-CoA ligase activity"/>
    <property type="evidence" value="ECO:0007669"/>
    <property type="project" value="TreeGrafter"/>
</dbReference>
<reference evidence="5 6" key="1">
    <citation type="submission" date="2018-01" db="EMBL/GenBank/DDBJ databases">
        <title>The draft genome sequence of Halioglobus lutimaris HF004.</title>
        <authorList>
            <person name="Du Z.-J."/>
            <person name="Shi M.-J."/>
        </authorList>
    </citation>
    <scope>NUCLEOTIDE SEQUENCE [LARGE SCALE GENOMIC DNA]</scope>
    <source>
        <strain evidence="5 6">HF004</strain>
    </source>
</reference>
<dbReference type="InterPro" id="IPR020845">
    <property type="entry name" value="AMP-binding_CS"/>
</dbReference>
<organism evidence="5 6">
    <name type="scientific">Pseudohalioglobus lutimaris</name>
    <dbReference type="NCBI Taxonomy" id="1737061"/>
    <lineage>
        <taxon>Bacteria</taxon>
        <taxon>Pseudomonadati</taxon>
        <taxon>Pseudomonadota</taxon>
        <taxon>Gammaproteobacteria</taxon>
        <taxon>Cellvibrionales</taxon>
        <taxon>Halieaceae</taxon>
        <taxon>Pseudohalioglobus</taxon>
    </lineage>
</organism>
<dbReference type="AlphaFoldDB" id="A0A2N5X708"/>
<proteinExistence type="inferred from homology"/>
<dbReference type="InterPro" id="IPR000873">
    <property type="entry name" value="AMP-dep_synth/lig_dom"/>
</dbReference>
<comment type="caution">
    <text evidence="5">The sequence shown here is derived from an EMBL/GenBank/DDBJ whole genome shotgun (WGS) entry which is preliminary data.</text>
</comment>
<dbReference type="CDD" id="cd04433">
    <property type="entry name" value="AFD_class_I"/>
    <property type="match status" value="1"/>
</dbReference>
<gene>
    <name evidence="5" type="ORF">C0039_03445</name>
</gene>
<comment type="similarity">
    <text evidence="1">Belongs to the ATP-dependent AMP-binding enzyme family.</text>
</comment>
<evidence type="ECO:0000256" key="2">
    <source>
        <dbReference type="ARBA" id="ARBA00022598"/>
    </source>
</evidence>
<evidence type="ECO:0000259" key="3">
    <source>
        <dbReference type="Pfam" id="PF00501"/>
    </source>
</evidence>
<dbReference type="EMBL" id="PKUS01000002">
    <property type="protein sequence ID" value="PLW70273.1"/>
    <property type="molecule type" value="Genomic_DNA"/>
</dbReference>
<dbReference type="Gene3D" id="3.30.300.30">
    <property type="match status" value="1"/>
</dbReference>
<evidence type="ECO:0000313" key="5">
    <source>
        <dbReference type="EMBL" id="PLW70273.1"/>
    </source>
</evidence>
<dbReference type="Proteomes" id="UP000235005">
    <property type="component" value="Unassembled WGS sequence"/>
</dbReference>
<dbReference type="InterPro" id="IPR042099">
    <property type="entry name" value="ANL_N_sf"/>
</dbReference>
<dbReference type="Pfam" id="PF00501">
    <property type="entry name" value="AMP-binding"/>
    <property type="match status" value="1"/>
</dbReference>
<dbReference type="InterPro" id="IPR045851">
    <property type="entry name" value="AMP-bd_C_sf"/>
</dbReference>
<dbReference type="Gene3D" id="3.40.50.12780">
    <property type="entry name" value="N-terminal domain of ligase-like"/>
    <property type="match status" value="1"/>
</dbReference>
<dbReference type="Pfam" id="PF13193">
    <property type="entry name" value="AMP-binding_C"/>
    <property type="match status" value="1"/>
</dbReference>
<dbReference type="OrthoDB" id="9803968at2"/>
<protein>
    <submittedName>
        <fullName evidence="5">2,3-dihydroxybenzoate-AMP ligase</fullName>
    </submittedName>
</protein>
<feature type="domain" description="AMP-binding enzyme C-terminal" evidence="4">
    <location>
        <begin position="470"/>
        <end position="545"/>
    </location>
</feature>
<name>A0A2N5X708_9GAMM</name>
<dbReference type="RefSeq" id="WP_101517251.1">
    <property type="nucleotide sequence ID" value="NZ_PKUS01000002.1"/>
</dbReference>